<accession>A0A515DGF4</accession>
<evidence type="ECO:0000259" key="5">
    <source>
        <dbReference type="PROSITE" id="PS50931"/>
    </source>
</evidence>
<dbReference type="PROSITE" id="PS50931">
    <property type="entry name" value="HTH_LYSR"/>
    <property type="match status" value="1"/>
</dbReference>
<dbReference type="InterPro" id="IPR005119">
    <property type="entry name" value="LysR_subst-bd"/>
</dbReference>
<dbReference type="GO" id="GO:0003677">
    <property type="term" value="F:DNA binding"/>
    <property type="evidence" value="ECO:0007669"/>
    <property type="project" value="UniProtKB-KW"/>
</dbReference>
<dbReference type="Pfam" id="PF03466">
    <property type="entry name" value="LysR_substrate"/>
    <property type="match status" value="1"/>
</dbReference>
<dbReference type="OrthoDB" id="8675247at2"/>
<dbReference type="KEGG" id="rhf:EUB48_20870"/>
<dbReference type="GO" id="GO:0005829">
    <property type="term" value="C:cytosol"/>
    <property type="evidence" value="ECO:0007669"/>
    <property type="project" value="TreeGrafter"/>
</dbReference>
<organism evidence="6 7">
    <name type="scientific">Rhodoferax sediminis</name>
    <dbReference type="NCBI Taxonomy" id="2509614"/>
    <lineage>
        <taxon>Bacteria</taxon>
        <taxon>Pseudomonadati</taxon>
        <taxon>Pseudomonadota</taxon>
        <taxon>Betaproteobacteria</taxon>
        <taxon>Burkholderiales</taxon>
        <taxon>Comamonadaceae</taxon>
        <taxon>Rhodoferax</taxon>
    </lineage>
</organism>
<dbReference type="PANTHER" id="PTHR30419:SF30">
    <property type="entry name" value="LYSR FAMILY TRANSCRIPTIONAL REGULATOR"/>
    <property type="match status" value="1"/>
</dbReference>
<dbReference type="EMBL" id="CP035503">
    <property type="protein sequence ID" value="QDL39506.1"/>
    <property type="molecule type" value="Genomic_DNA"/>
</dbReference>
<evidence type="ECO:0000313" key="7">
    <source>
        <dbReference type="Proteomes" id="UP000316798"/>
    </source>
</evidence>
<dbReference type="PANTHER" id="PTHR30419">
    <property type="entry name" value="HTH-TYPE TRANSCRIPTIONAL REGULATOR YBHD"/>
    <property type="match status" value="1"/>
</dbReference>
<proteinExistence type="inferred from homology"/>
<dbReference type="InterPro" id="IPR036388">
    <property type="entry name" value="WH-like_DNA-bd_sf"/>
</dbReference>
<evidence type="ECO:0000256" key="3">
    <source>
        <dbReference type="ARBA" id="ARBA00023125"/>
    </source>
</evidence>
<dbReference type="FunFam" id="1.10.10.10:FF:000001">
    <property type="entry name" value="LysR family transcriptional regulator"/>
    <property type="match status" value="1"/>
</dbReference>
<feature type="domain" description="HTH lysR-type" evidence="5">
    <location>
        <begin position="3"/>
        <end position="60"/>
    </location>
</feature>
<dbReference type="InterPro" id="IPR050950">
    <property type="entry name" value="HTH-type_LysR_regulators"/>
</dbReference>
<gene>
    <name evidence="6" type="ORF">EUB48_20870</name>
</gene>
<evidence type="ECO:0000256" key="2">
    <source>
        <dbReference type="ARBA" id="ARBA00023015"/>
    </source>
</evidence>
<name>A0A515DGF4_9BURK</name>
<reference evidence="6 7" key="1">
    <citation type="submission" date="2019-01" db="EMBL/GenBank/DDBJ databases">
        <title>Genomic insights into a novel species Rhodoferax sp.</title>
        <authorList>
            <person name="Jin L."/>
        </authorList>
    </citation>
    <scope>NUCLEOTIDE SEQUENCE [LARGE SCALE GENOMIC DNA]</scope>
    <source>
        <strain evidence="6 7">CHu59-6-5</strain>
    </source>
</reference>
<evidence type="ECO:0000256" key="1">
    <source>
        <dbReference type="ARBA" id="ARBA00009437"/>
    </source>
</evidence>
<dbReference type="Proteomes" id="UP000316798">
    <property type="component" value="Chromosome"/>
</dbReference>
<sequence length="311" mass="33921">MNVTLRQLRAFAAVARSGSFTLAAESLFVTQSALSGLIKELEQALGLRVIDRSTRKARLSEVGRDLYPLVDKIIHDLDGVLDDVTNLKSLKAGLVRIAAPQLMASTLIPEAMAAYTAQHPNIRIKLVDCAVETVMSRVFSGEVDFGIGPERDPNSDITATPLFEAPFMAVFPPGHPLDRLPEICWGDLMRFPVISLQGQFTDRLAIDLSAAVYGPKLMPANEVAFMSTALSMVNAGLGVTVCIPYAASLVRLYKLEMRALGDPVVSRCFFIFSRKEQSLSPAATSFMDFLFQYVAAHEDIARWTVAGKPSP</sequence>
<dbReference type="Pfam" id="PF00126">
    <property type="entry name" value="HTH_1"/>
    <property type="match status" value="1"/>
</dbReference>
<keyword evidence="3" id="KW-0238">DNA-binding</keyword>
<dbReference type="SUPFAM" id="SSF53850">
    <property type="entry name" value="Periplasmic binding protein-like II"/>
    <property type="match status" value="1"/>
</dbReference>
<dbReference type="SUPFAM" id="SSF46785">
    <property type="entry name" value="Winged helix' DNA-binding domain"/>
    <property type="match status" value="1"/>
</dbReference>
<dbReference type="AlphaFoldDB" id="A0A515DGF4"/>
<protein>
    <submittedName>
        <fullName evidence="6">LysR family transcriptional regulator</fullName>
    </submittedName>
</protein>
<comment type="similarity">
    <text evidence="1">Belongs to the LysR transcriptional regulatory family.</text>
</comment>
<keyword evidence="2" id="KW-0805">Transcription regulation</keyword>
<dbReference type="Gene3D" id="1.10.10.10">
    <property type="entry name" value="Winged helix-like DNA-binding domain superfamily/Winged helix DNA-binding domain"/>
    <property type="match status" value="1"/>
</dbReference>
<dbReference type="InterPro" id="IPR000847">
    <property type="entry name" value="LysR_HTH_N"/>
</dbReference>
<dbReference type="GO" id="GO:0003700">
    <property type="term" value="F:DNA-binding transcription factor activity"/>
    <property type="evidence" value="ECO:0007669"/>
    <property type="project" value="InterPro"/>
</dbReference>
<dbReference type="CDD" id="cd08440">
    <property type="entry name" value="PBP2_LTTR_like_4"/>
    <property type="match status" value="1"/>
</dbReference>
<keyword evidence="4" id="KW-0804">Transcription</keyword>
<dbReference type="Gene3D" id="3.40.190.290">
    <property type="match status" value="1"/>
</dbReference>
<keyword evidence="7" id="KW-1185">Reference proteome</keyword>
<evidence type="ECO:0000256" key="4">
    <source>
        <dbReference type="ARBA" id="ARBA00023163"/>
    </source>
</evidence>
<dbReference type="PRINTS" id="PR00039">
    <property type="entry name" value="HTHLYSR"/>
</dbReference>
<dbReference type="RefSeq" id="WP_142820970.1">
    <property type="nucleotide sequence ID" value="NZ_CP035503.1"/>
</dbReference>
<dbReference type="InterPro" id="IPR036390">
    <property type="entry name" value="WH_DNA-bd_sf"/>
</dbReference>
<evidence type="ECO:0000313" key="6">
    <source>
        <dbReference type="EMBL" id="QDL39506.1"/>
    </source>
</evidence>